<dbReference type="PANTHER" id="PTHR31669">
    <property type="entry name" value="PROTEIN FAR1-RELATED SEQUENCE 10-RELATED"/>
    <property type="match status" value="1"/>
</dbReference>
<evidence type="ECO:0000259" key="8">
    <source>
        <dbReference type="PROSITE" id="PS50966"/>
    </source>
</evidence>
<feature type="region of interest" description="Disordered" evidence="7">
    <location>
        <begin position="977"/>
        <end position="999"/>
    </location>
</feature>
<dbReference type="SMART" id="SM00575">
    <property type="entry name" value="ZnF_PMZ"/>
    <property type="match status" value="1"/>
</dbReference>
<dbReference type="Pfam" id="PF03101">
    <property type="entry name" value="FAR1"/>
    <property type="match status" value="2"/>
</dbReference>
<feature type="compositionally biased region" description="Basic residues" evidence="7">
    <location>
        <begin position="891"/>
        <end position="905"/>
    </location>
</feature>
<feature type="compositionally biased region" description="Basic and acidic residues" evidence="7">
    <location>
        <begin position="858"/>
        <end position="879"/>
    </location>
</feature>
<reference evidence="9" key="2">
    <citation type="submission" date="2023-04" db="EMBL/GenBank/DDBJ databases">
        <authorList>
            <person name="Bruccoleri R.E."/>
            <person name="Oakeley E.J."/>
            <person name="Faust A.-M."/>
            <person name="Dessus-Babus S."/>
            <person name="Altorfer M."/>
            <person name="Burckhardt D."/>
            <person name="Oertli M."/>
            <person name="Naumann U."/>
            <person name="Petersen F."/>
            <person name="Wong J."/>
        </authorList>
    </citation>
    <scope>NUCLEOTIDE SEQUENCE</scope>
    <source>
        <strain evidence="9">GSM-AAB239-AS_SAM_17_03QT</strain>
        <tissue evidence="9">Leaf</tissue>
    </source>
</reference>
<dbReference type="GO" id="GO:0005634">
    <property type="term" value="C:nucleus"/>
    <property type="evidence" value="ECO:0007669"/>
    <property type="project" value="UniProtKB-SubCell"/>
</dbReference>
<keyword evidence="3 5" id="KW-0863">Zinc-finger</keyword>
<dbReference type="PROSITE" id="PS50966">
    <property type="entry name" value="ZF_SWIM"/>
    <property type="match status" value="1"/>
</dbReference>
<keyword evidence="2 6" id="KW-0479">Metal-binding</keyword>
<dbReference type="InterPro" id="IPR018289">
    <property type="entry name" value="MULE_transposase_dom"/>
</dbReference>
<name>A0AAX6DS62_IRIPA</name>
<dbReference type="GO" id="GO:0008270">
    <property type="term" value="F:zinc ion binding"/>
    <property type="evidence" value="ECO:0007669"/>
    <property type="project" value="UniProtKB-UniRule"/>
</dbReference>
<evidence type="ECO:0000256" key="1">
    <source>
        <dbReference type="ARBA" id="ARBA00005889"/>
    </source>
</evidence>
<dbReference type="InterPro" id="IPR004330">
    <property type="entry name" value="FAR1_DNA_bnd_dom"/>
</dbReference>
<dbReference type="PANTHER" id="PTHR31669:SF282">
    <property type="entry name" value="PROTEIN FAR1-RELATED SEQUENCE"/>
    <property type="match status" value="1"/>
</dbReference>
<sequence length="999" mass="114463">MEGLEFEQESPKENDMEVSSRILHCEDGHKESSEGNDVDETASTLHSEEDDLESPRRSDVEETPDVGNQRIPKGNYMEKTMSLMPHVEHEGDGTPTVGMKFFSENEAYHFYNVYAARIGFSIRKGGIRHNSKGEIRQRNFVCSKEGLKADYGYGELQKGYKLDTRTDCKACIRLTVTDGMWEVTRFNLEHNHELAEPEQRKYLRSTRKFFEASPITSMVSTETVCHAQVEAVTLPSVGMKVYSEGEAYSLYNIYATHTGFSIRKGGNRHNSKGELRQRNYVCSKQGLRVDDEPYRVRKVNRLETRTNCKARIRFTITDGVWEVTHFSPEHNHELVGPEQRKYLRSGRRISQANNVGIGASTDNDCKGQMKTNSCLTEEVGFPRLNGNNLLHTERKHIIGAGDAQNAIDHFKRKQAEDAMFFYSVQVDDNNRLINFFWRDGRSRIDYDCFGDVILFDNGSRTNEYSSVFALFIGVNNHGKYVLLGCAILSDETLGSLTWLFETFLESMGNQQPKTIFTNQCQSTAIVIEKVFPRTWHHLDLWHIQECTMQQLSDIYADPEFKTKFNKCLYGCRKETEFQSTWNELIGEFSLADNEWFKQLYDIREKWCPTFSADTFSANMRSIRRSDSKKSIFDRTSCTTTNLAQFVDQCEEITKRMRLEELEDDVRCNQGVPTRASKNSAMLKQAADVYTKEIFKLFQEEMVESLSIVMNEHSSNGMLHIYELTDEDYKGGHTVRFNSDGCTTACSCKMFESMGLLCRHALRVLNMRNVTKIPAQYILKRWTKSARKVTPLTAQDESSYDNVKSSRSLLRTRLMHKAFCAVEKSLMNTKCYEIADALLDQIIEQVEEHTTTTLDVDNDNGRSEYAHDESKNDINDKHCLLESTSILDTSHSKQKSQSQKKKKQKASKPDIHPGQEKQQIIIGPSSVMFPSQQIPTFFRPSFHPPMIGMDTNPYTLPTFPQGHFPTWVLSNFRPASPLVKTDQMPHTSQDSSTSNTANHT</sequence>
<keyword evidence="4 6" id="KW-0862">Zinc</keyword>
<comment type="similarity">
    <text evidence="1 6">Belongs to the FHY3/FAR1 family.</text>
</comment>
<dbReference type="InterPro" id="IPR007527">
    <property type="entry name" value="Znf_SWIM"/>
</dbReference>
<feature type="domain" description="SWIM-type" evidence="8">
    <location>
        <begin position="732"/>
        <end position="768"/>
    </location>
</feature>
<evidence type="ECO:0000256" key="4">
    <source>
        <dbReference type="ARBA" id="ARBA00022833"/>
    </source>
</evidence>
<keyword evidence="10" id="KW-1185">Reference proteome</keyword>
<feature type="compositionally biased region" description="Polar residues" evidence="7">
    <location>
        <begin position="983"/>
        <end position="999"/>
    </location>
</feature>
<dbReference type="GO" id="GO:0006355">
    <property type="term" value="P:regulation of DNA-templated transcription"/>
    <property type="evidence" value="ECO:0007669"/>
    <property type="project" value="UniProtKB-UniRule"/>
</dbReference>
<evidence type="ECO:0000256" key="5">
    <source>
        <dbReference type="PROSITE-ProRule" id="PRU00325"/>
    </source>
</evidence>
<dbReference type="InterPro" id="IPR006564">
    <property type="entry name" value="Znf_PMZ"/>
</dbReference>
<keyword evidence="6" id="KW-0539">Nucleus</keyword>
<organism evidence="9 10">
    <name type="scientific">Iris pallida</name>
    <name type="common">Sweet iris</name>
    <dbReference type="NCBI Taxonomy" id="29817"/>
    <lineage>
        <taxon>Eukaryota</taxon>
        <taxon>Viridiplantae</taxon>
        <taxon>Streptophyta</taxon>
        <taxon>Embryophyta</taxon>
        <taxon>Tracheophyta</taxon>
        <taxon>Spermatophyta</taxon>
        <taxon>Magnoliopsida</taxon>
        <taxon>Liliopsida</taxon>
        <taxon>Asparagales</taxon>
        <taxon>Iridaceae</taxon>
        <taxon>Iridoideae</taxon>
        <taxon>Irideae</taxon>
        <taxon>Iris</taxon>
    </lineage>
</organism>
<comment type="caution">
    <text evidence="9">The sequence shown here is derived from an EMBL/GenBank/DDBJ whole genome shotgun (WGS) entry which is preliminary data.</text>
</comment>
<evidence type="ECO:0000256" key="3">
    <source>
        <dbReference type="ARBA" id="ARBA00022771"/>
    </source>
</evidence>
<comment type="subcellular location">
    <subcellularLocation>
        <location evidence="6">Nucleus</location>
    </subcellularLocation>
</comment>
<feature type="compositionally biased region" description="Basic and acidic residues" evidence="7">
    <location>
        <begin position="23"/>
        <end position="33"/>
    </location>
</feature>
<gene>
    <name evidence="9" type="ORF">M6B38_232365</name>
</gene>
<evidence type="ECO:0000256" key="7">
    <source>
        <dbReference type="SAM" id="MobiDB-lite"/>
    </source>
</evidence>
<dbReference type="Pfam" id="PF04434">
    <property type="entry name" value="SWIM"/>
    <property type="match status" value="1"/>
</dbReference>
<feature type="region of interest" description="Disordered" evidence="7">
    <location>
        <begin position="852"/>
        <end position="918"/>
    </location>
</feature>
<dbReference type="EMBL" id="JANAVB010042224">
    <property type="protein sequence ID" value="KAJ6794509.1"/>
    <property type="molecule type" value="Genomic_DNA"/>
</dbReference>
<feature type="region of interest" description="Disordered" evidence="7">
    <location>
        <begin position="1"/>
        <end position="75"/>
    </location>
</feature>
<dbReference type="Proteomes" id="UP001140949">
    <property type="component" value="Unassembled WGS sequence"/>
</dbReference>
<protein>
    <recommendedName>
        <fullName evidence="6">Protein FAR1-RELATED SEQUENCE</fullName>
    </recommendedName>
</protein>
<proteinExistence type="inferred from homology"/>
<comment type="function">
    <text evidence="6">Putative transcription activator involved in regulating light control of development.</text>
</comment>
<accession>A0AAX6DS62</accession>
<dbReference type="AlphaFoldDB" id="A0AAX6DS62"/>
<evidence type="ECO:0000313" key="9">
    <source>
        <dbReference type="EMBL" id="KAJ6794509.1"/>
    </source>
</evidence>
<evidence type="ECO:0000256" key="2">
    <source>
        <dbReference type="ARBA" id="ARBA00022723"/>
    </source>
</evidence>
<reference evidence="9" key="1">
    <citation type="journal article" date="2023" name="GigaByte">
        <title>Genome assembly of the bearded iris, Iris pallida Lam.</title>
        <authorList>
            <person name="Bruccoleri R.E."/>
            <person name="Oakeley E.J."/>
            <person name="Faust A.M.E."/>
            <person name="Altorfer M."/>
            <person name="Dessus-Babus S."/>
            <person name="Burckhardt D."/>
            <person name="Oertli M."/>
            <person name="Naumann U."/>
            <person name="Petersen F."/>
            <person name="Wong J."/>
        </authorList>
    </citation>
    <scope>NUCLEOTIDE SEQUENCE</scope>
    <source>
        <strain evidence="9">GSM-AAB239-AS_SAM_17_03QT</strain>
    </source>
</reference>
<evidence type="ECO:0000256" key="6">
    <source>
        <dbReference type="RuleBase" id="RU367018"/>
    </source>
</evidence>
<evidence type="ECO:0000313" key="10">
    <source>
        <dbReference type="Proteomes" id="UP001140949"/>
    </source>
</evidence>
<dbReference type="InterPro" id="IPR031052">
    <property type="entry name" value="FHY3/FAR1"/>
</dbReference>
<dbReference type="Pfam" id="PF10551">
    <property type="entry name" value="MULE"/>
    <property type="match status" value="1"/>
</dbReference>